<accession>A0A1H5G1Q0</accession>
<proteinExistence type="predicted"/>
<feature type="signal peptide" evidence="2">
    <location>
        <begin position="1"/>
        <end position="23"/>
    </location>
</feature>
<evidence type="ECO:0000256" key="1">
    <source>
        <dbReference type="SAM" id="Phobius"/>
    </source>
</evidence>
<reference evidence="4" key="2">
    <citation type="submission" date="2016-10" db="EMBL/GenBank/DDBJ databases">
        <authorList>
            <person name="de Groot N.N."/>
        </authorList>
    </citation>
    <scope>NUCLEOTIDE SEQUENCE [LARGE SCALE GENOMIC DNA]</scope>
    <source>
        <strain evidence="4">DSM 12111</strain>
    </source>
</reference>
<keyword evidence="2" id="KW-0732">Signal</keyword>
<evidence type="ECO:0008006" key="6">
    <source>
        <dbReference type="Google" id="ProtNLM"/>
    </source>
</evidence>
<dbReference type="EMBL" id="FNSC01000001">
    <property type="protein sequence ID" value="SEE09139.1"/>
    <property type="molecule type" value="Genomic_DNA"/>
</dbReference>
<feature type="chain" id="PRO_5044558661" description="Bacteriophage coat protein B" evidence="2">
    <location>
        <begin position="24"/>
        <end position="72"/>
    </location>
</feature>
<evidence type="ECO:0000313" key="4">
    <source>
        <dbReference type="EMBL" id="SEE09481.1"/>
    </source>
</evidence>
<dbReference type="RefSeq" id="WP_090386277.1">
    <property type="nucleotide sequence ID" value="NZ_FNSC01000001.1"/>
</dbReference>
<protein>
    <recommendedName>
        <fullName evidence="6">Bacteriophage coat protein B</fullName>
    </recommendedName>
</protein>
<name>A0A1H5G1Q0_PSEAG</name>
<dbReference type="STRING" id="53406.SAMN05421553_4013"/>
<evidence type="ECO:0000313" key="3">
    <source>
        <dbReference type="EMBL" id="SEE09139.1"/>
    </source>
</evidence>
<dbReference type="EMBL" id="FNSC01000001">
    <property type="protein sequence ID" value="SEE09481.1"/>
    <property type="molecule type" value="Genomic_DNA"/>
</dbReference>
<keyword evidence="1" id="KW-0472">Membrane</keyword>
<evidence type="ECO:0000313" key="5">
    <source>
        <dbReference type="Proteomes" id="UP000242849"/>
    </source>
</evidence>
<keyword evidence="5" id="KW-1185">Reference proteome</keyword>
<reference evidence="5" key="1">
    <citation type="submission" date="2016-10" db="EMBL/GenBank/DDBJ databases">
        <authorList>
            <person name="Varghese N."/>
            <person name="Submissions S."/>
        </authorList>
    </citation>
    <scope>NUCLEOTIDE SEQUENCE [LARGE SCALE GENOMIC DNA]</scope>
    <source>
        <strain evidence="5">DSM 12111</strain>
    </source>
</reference>
<keyword evidence="1" id="KW-1133">Transmembrane helix</keyword>
<feature type="transmembrane region" description="Helical" evidence="1">
    <location>
        <begin position="42"/>
        <end position="65"/>
    </location>
</feature>
<evidence type="ECO:0000256" key="2">
    <source>
        <dbReference type="SAM" id="SignalP"/>
    </source>
</evidence>
<gene>
    <name evidence="3" type="ORF">SAMN05421553_4013</name>
    <name evidence="4" type="ORF">SAMN05421553_4020</name>
</gene>
<organism evidence="4 5">
    <name type="scientific">Pseudomonas anguilliseptica</name>
    <dbReference type="NCBI Taxonomy" id="53406"/>
    <lineage>
        <taxon>Bacteria</taxon>
        <taxon>Pseudomonadati</taxon>
        <taxon>Pseudomonadota</taxon>
        <taxon>Gammaproteobacteria</taxon>
        <taxon>Pseudomonadales</taxon>
        <taxon>Pseudomonadaceae</taxon>
        <taxon>Pseudomonas</taxon>
    </lineage>
</organism>
<dbReference type="AlphaFoldDB" id="A0A1H5G1Q0"/>
<keyword evidence="1" id="KW-0812">Transmembrane</keyword>
<dbReference type="Proteomes" id="UP000242849">
    <property type="component" value="Unassembled WGS sequence"/>
</dbReference>
<sequence>MKQLKQLLAAGAATLIIASPAFAEGLADMTAAATAEMAPVKGGMVAIGVILLGVAALSFGIYKLVSMARGGK</sequence>